<dbReference type="Proteomes" id="UP000546031">
    <property type="component" value="Unassembled WGS sequence"/>
</dbReference>
<dbReference type="InterPro" id="IPR046513">
    <property type="entry name" value="DUF6691"/>
</dbReference>
<organism evidence="2 3">
    <name type="scientific">Altererythrobacter lutimaris</name>
    <dbReference type="NCBI Taxonomy" id="2743979"/>
    <lineage>
        <taxon>Bacteria</taxon>
        <taxon>Pseudomonadati</taxon>
        <taxon>Pseudomonadota</taxon>
        <taxon>Alphaproteobacteria</taxon>
        <taxon>Sphingomonadales</taxon>
        <taxon>Erythrobacteraceae</taxon>
        <taxon>Altererythrobacter</taxon>
    </lineage>
</organism>
<evidence type="ECO:0000313" key="3">
    <source>
        <dbReference type="Proteomes" id="UP000546031"/>
    </source>
</evidence>
<feature type="transmembrane region" description="Helical" evidence="1">
    <location>
        <begin position="80"/>
        <end position="101"/>
    </location>
</feature>
<keyword evidence="1" id="KW-0472">Membrane</keyword>
<feature type="transmembrane region" description="Helical" evidence="1">
    <location>
        <begin position="37"/>
        <end position="60"/>
    </location>
</feature>
<gene>
    <name evidence="2" type="ORF">HUO12_13995</name>
</gene>
<accession>A0A850HJ34</accession>
<proteinExistence type="predicted"/>
<protein>
    <submittedName>
        <fullName evidence="2">YeeE/YedE family protein</fullName>
    </submittedName>
</protein>
<keyword evidence="3" id="KW-1185">Reference proteome</keyword>
<keyword evidence="1" id="KW-0812">Transmembrane</keyword>
<dbReference type="Pfam" id="PF20398">
    <property type="entry name" value="DUF6691"/>
    <property type="match status" value="1"/>
</dbReference>
<feature type="transmembrane region" description="Helical" evidence="1">
    <location>
        <begin position="107"/>
        <end position="130"/>
    </location>
</feature>
<reference evidence="2 3" key="1">
    <citation type="submission" date="2020-06" db="EMBL/GenBank/DDBJ databases">
        <title>Altererythrobacter lutimaris sp. nov., a marine bacterium isolated from a tidal flat.</title>
        <authorList>
            <person name="Kim D."/>
            <person name="Yoo Y."/>
            <person name="Kim J.-J."/>
        </authorList>
    </citation>
    <scope>NUCLEOTIDE SEQUENCE [LARGE SCALE GENOMIC DNA]</scope>
    <source>
        <strain evidence="2 3">JGD-16</strain>
    </source>
</reference>
<dbReference type="EMBL" id="JABWTA010000001">
    <property type="protein sequence ID" value="NVE96012.1"/>
    <property type="molecule type" value="Genomic_DNA"/>
</dbReference>
<evidence type="ECO:0000256" key="1">
    <source>
        <dbReference type="SAM" id="Phobius"/>
    </source>
</evidence>
<name>A0A850HJ34_9SPHN</name>
<sequence length="145" mass="15793">MPRNLIALLTGVLFGAGLALSDMVNPARVLHFLDIFGAWDPALAFVMGGAIVPSAIAYFVSNRLRQPLLDNRFFVPENRIIDRQLIGGAAIFGAGWGLVGYCPGPAIAGLVFGDWQPVVFVIAMLVGMWLHRLSTDLFQRRHSMA</sequence>
<comment type="caution">
    <text evidence="2">The sequence shown here is derived from an EMBL/GenBank/DDBJ whole genome shotgun (WGS) entry which is preliminary data.</text>
</comment>
<evidence type="ECO:0000313" key="2">
    <source>
        <dbReference type="EMBL" id="NVE96012.1"/>
    </source>
</evidence>
<dbReference type="RefSeq" id="WP_176274177.1">
    <property type="nucleotide sequence ID" value="NZ_JABWTA010000001.1"/>
</dbReference>
<dbReference type="AlphaFoldDB" id="A0A850HJ34"/>
<keyword evidence="1" id="KW-1133">Transmembrane helix</keyword>